<accession>A0A383UZU3</accession>
<protein>
    <submittedName>
        <fullName evidence="1">Uncharacterized protein</fullName>
    </submittedName>
</protein>
<dbReference type="Proteomes" id="UP000275772">
    <property type="component" value="Unassembled WGS sequence"/>
</dbReference>
<name>A0A383UZU3_BLUHO</name>
<dbReference type="VEuPathDB" id="FungiDB:BLGHR1_15915"/>
<gene>
    <name evidence="1" type="ORF">BLGHR1_15915</name>
</gene>
<dbReference type="AlphaFoldDB" id="A0A383UZU3"/>
<dbReference type="EMBL" id="UNSH01000072">
    <property type="protein sequence ID" value="SZF05115.1"/>
    <property type="molecule type" value="Genomic_DNA"/>
</dbReference>
<evidence type="ECO:0000313" key="2">
    <source>
        <dbReference type="Proteomes" id="UP000275772"/>
    </source>
</evidence>
<evidence type="ECO:0000313" key="1">
    <source>
        <dbReference type="EMBL" id="SZF05115.1"/>
    </source>
</evidence>
<proteinExistence type="predicted"/>
<organism evidence="1 2">
    <name type="scientific">Blumeria hordei</name>
    <name type="common">Barley powdery mildew</name>
    <name type="synonym">Blumeria graminis f. sp. hordei</name>
    <dbReference type="NCBI Taxonomy" id="2867405"/>
    <lineage>
        <taxon>Eukaryota</taxon>
        <taxon>Fungi</taxon>
        <taxon>Dikarya</taxon>
        <taxon>Ascomycota</taxon>
        <taxon>Pezizomycotina</taxon>
        <taxon>Leotiomycetes</taxon>
        <taxon>Erysiphales</taxon>
        <taxon>Erysiphaceae</taxon>
        <taxon>Blumeria</taxon>
    </lineage>
</organism>
<sequence length="335" mass="37779">MSSLAASSIFGLPVTPLLECAYVFHLFPMPYLSNMERQVVVSYNYDSPKYEVYKPKTHGQFPEIQNESGIFATSHTFQGPGTYVKAYCSFFLSTMDIVGKIFQGQTPVTDTSHVDFGADERQENECLKHIEGLTAGADEAEGLKISRIQKHKSCLDLTLARLAYRGLISIEGTYSGYTPGKRSGVAKVYADRPIDIGNVIFAKQIFNWDIGRKGTHAFAWYMGHLHVFEWFSRGDFWRPLTDIGTPRKNHHIILTTFFADHKVTLDFTCRDRRGACSYEKKGSNGRWSSHVRSKSSDPREDVADCLIISAVDALRNYDFGLFYSPVPFIYHAAMG</sequence>
<reference evidence="1 2" key="1">
    <citation type="submission" date="2017-11" db="EMBL/GenBank/DDBJ databases">
        <authorList>
            <person name="Kracher B."/>
        </authorList>
    </citation>
    <scope>NUCLEOTIDE SEQUENCE [LARGE SCALE GENOMIC DNA]</scope>
    <source>
        <strain evidence="1 2">RACE1</strain>
    </source>
</reference>